<dbReference type="STRING" id="1443941.A9J31_11460"/>
<sequence>MKGISINTFKTCLVVGITFFIAVCCGRSAYGEVVFMNMAIPTTFRFYSVQKIAVPTVCPINTCFSKLNCSGENNV</sequence>
<name>A0A1A7RH19_9GAMM</name>
<organism evidence="1 2">
    <name type="scientific">Acinetobacter gandensis</name>
    <dbReference type="NCBI Taxonomy" id="1443941"/>
    <lineage>
        <taxon>Bacteria</taxon>
        <taxon>Pseudomonadati</taxon>
        <taxon>Pseudomonadota</taxon>
        <taxon>Gammaproteobacteria</taxon>
        <taxon>Moraxellales</taxon>
        <taxon>Moraxellaceae</taxon>
        <taxon>Acinetobacter</taxon>
    </lineage>
</organism>
<protein>
    <submittedName>
        <fullName evidence="1">Uncharacterized protein</fullName>
    </submittedName>
</protein>
<keyword evidence="2" id="KW-1185">Reference proteome</keyword>
<dbReference type="Proteomes" id="UP000185753">
    <property type="component" value="Unassembled WGS sequence"/>
</dbReference>
<gene>
    <name evidence="1" type="ORF">A9J31_11460</name>
</gene>
<evidence type="ECO:0000313" key="1">
    <source>
        <dbReference type="EMBL" id="OBX29932.1"/>
    </source>
</evidence>
<dbReference type="AlphaFoldDB" id="A0A1A7RH19"/>
<comment type="caution">
    <text evidence="1">The sequence shown here is derived from an EMBL/GenBank/DDBJ whole genome shotgun (WGS) entry which is preliminary data.</text>
</comment>
<proteinExistence type="predicted"/>
<dbReference type="EMBL" id="LZDS01000002">
    <property type="protein sequence ID" value="OBX29932.1"/>
    <property type="molecule type" value="Genomic_DNA"/>
</dbReference>
<accession>A0A1A7RH19</accession>
<evidence type="ECO:0000313" key="2">
    <source>
        <dbReference type="Proteomes" id="UP000185753"/>
    </source>
</evidence>
<reference evidence="2" key="1">
    <citation type="submission" date="2016-06" db="EMBL/GenBank/DDBJ databases">
        <authorList>
            <person name="Radolfova-Krizova L."/>
            <person name="Nemec A."/>
        </authorList>
    </citation>
    <scope>NUCLEOTIDE SEQUENCE [LARGE SCALE GENOMIC DNA]</scope>
    <source>
        <strain evidence="2">ANC 4275</strain>
    </source>
</reference>